<evidence type="ECO:0000313" key="7">
    <source>
        <dbReference type="EMBL" id="KAG7456109.1"/>
    </source>
</evidence>
<dbReference type="PANTHER" id="PTHR11419">
    <property type="entry name" value="INTERFERON GAMMA"/>
    <property type="match status" value="1"/>
</dbReference>
<dbReference type="PANTHER" id="PTHR11419:SF0">
    <property type="entry name" value="INTERFERON GAMMA"/>
    <property type="match status" value="1"/>
</dbReference>
<evidence type="ECO:0000256" key="6">
    <source>
        <dbReference type="SAM" id="SignalP"/>
    </source>
</evidence>
<feature type="chain" id="PRO_5038516687" description="Interferon gamma" evidence="6">
    <location>
        <begin position="22"/>
        <end position="182"/>
    </location>
</feature>
<proteinExistence type="inferred from homology"/>
<evidence type="ECO:0000256" key="1">
    <source>
        <dbReference type="ARBA" id="ARBA00004613"/>
    </source>
</evidence>
<dbReference type="GO" id="GO:0006955">
    <property type="term" value="P:immune response"/>
    <property type="evidence" value="ECO:0007669"/>
    <property type="project" value="InterPro"/>
</dbReference>
<keyword evidence="8" id="KW-1185">Reference proteome</keyword>
<dbReference type="InterPro" id="IPR002069">
    <property type="entry name" value="Interferon_gamma"/>
</dbReference>
<dbReference type="Proteomes" id="UP001046870">
    <property type="component" value="Chromosome 23"/>
</dbReference>
<dbReference type="OrthoDB" id="8957647at2759"/>
<accession>A0A9D3SWV7</accession>
<evidence type="ECO:0000256" key="4">
    <source>
        <dbReference type="ARBA" id="ARBA00022525"/>
    </source>
</evidence>
<comment type="similarity">
    <text evidence="2">Belongs to the type II (or gamma) interferon family.</text>
</comment>
<sequence length="182" mass="21566">MSSWHTLALFCGVCFVSFGWANSSDYVPKNMAENIKKLSDHFIKNPKALYGKPVFPVKMLTDLDSKLEESEQKLLMSEILDVYLSLLSKLMNHTEDEDIKSSIDEVRLKVQDLRNKHFQHHEHALKRHLQDLWAVKTNDLTVQKKALYELKDVYEKAARLGNRIWEKKDRRRRRRQIRRMQG</sequence>
<keyword evidence="4" id="KW-0964">Secreted</keyword>
<keyword evidence="6" id="KW-0732">Signal</keyword>
<feature type="signal peptide" evidence="6">
    <location>
        <begin position="1"/>
        <end position="21"/>
    </location>
</feature>
<protein>
    <recommendedName>
        <fullName evidence="9">Interferon gamma</fullName>
    </recommendedName>
</protein>
<reference evidence="7" key="1">
    <citation type="submission" date="2021-01" db="EMBL/GenBank/DDBJ databases">
        <authorList>
            <person name="Zahm M."/>
            <person name="Roques C."/>
            <person name="Cabau C."/>
            <person name="Klopp C."/>
            <person name="Donnadieu C."/>
            <person name="Jouanno E."/>
            <person name="Lampietro C."/>
            <person name="Louis A."/>
            <person name="Herpin A."/>
            <person name="Echchiki A."/>
            <person name="Berthelot C."/>
            <person name="Parey E."/>
            <person name="Roest-Crollius H."/>
            <person name="Braasch I."/>
            <person name="Postlethwait J."/>
            <person name="Bobe J."/>
            <person name="Montfort J."/>
            <person name="Bouchez O."/>
            <person name="Begum T."/>
            <person name="Mejri S."/>
            <person name="Adams A."/>
            <person name="Chen W.-J."/>
            <person name="Guiguen Y."/>
        </authorList>
    </citation>
    <scope>NUCLEOTIDE SEQUENCE</scope>
    <source>
        <strain evidence="7">YG-15Mar2019-1</strain>
        <tissue evidence="7">Brain</tissue>
    </source>
</reference>
<comment type="caution">
    <text evidence="7">The sequence shown here is derived from an EMBL/GenBank/DDBJ whole genome shotgun (WGS) entry which is preliminary data.</text>
</comment>
<dbReference type="Gene3D" id="1.20.1250.10">
    <property type="match status" value="1"/>
</dbReference>
<dbReference type="EMBL" id="JAFDVH010000023">
    <property type="protein sequence ID" value="KAG7456109.1"/>
    <property type="molecule type" value="Genomic_DNA"/>
</dbReference>
<gene>
    <name evidence="7" type="ORF">MATL_G00248310</name>
</gene>
<keyword evidence="5" id="KW-0325">Glycoprotein</keyword>
<dbReference type="Pfam" id="PF00714">
    <property type="entry name" value="IFN-gamma"/>
    <property type="match status" value="1"/>
</dbReference>
<organism evidence="7 8">
    <name type="scientific">Megalops atlanticus</name>
    <name type="common">Tarpon</name>
    <name type="synonym">Clupea gigantea</name>
    <dbReference type="NCBI Taxonomy" id="7932"/>
    <lineage>
        <taxon>Eukaryota</taxon>
        <taxon>Metazoa</taxon>
        <taxon>Chordata</taxon>
        <taxon>Craniata</taxon>
        <taxon>Vertebrata</taxon>
        <taxon>Euteleostomi</taxon>
        <taxon>Actinopterygii</taxon>
        <taxon>Neopterygii</taxon>
        <taxon>Teleostei</taxon>
        <taxon>Elopiformes</taxon>
        <taxon>Megalopidae</taxon>
        <taxon>Megalops</taxon>
    </lineage>
</organism>
<dbReference type="GO" id="GO:0005615">
    <property type="term" value="C:extracellular space"/>
    <property type="evidence" value="ECO:0007669"/>
    <property type="project" value="UniProtKB-KW"/>
</dbReference>
<evidence type="ECO:0000256" key="2">
    <source>
        <dbReference type="ARBA" id="ARBA00007566"/>
    </source>
</evidence>
<evidence type="ECO:0008006" key="9">
    <source>
        <dbReference type="Google" id="ProtNLM"/>
    </source>
</evidence>
<name>A0A9D3SWV7_MEGAT</name>
<evidence type="ECO:0000256" key="5">
    <source>
        <dbReference type="ARBA" id="ARBA00023180"/>
    </source>
</evidence>
<dbReference type="SUPFAM" id="SSF47266">
    <property type="entry name" value="4-helical cytokines"/>
    <property type="match status" value="1"/>
</dbReference>
<dbReference type="InterPro" id="IPR009079">
    <property type="entry name" value="4_helix_cytokine-like_core"/>
</dbReference>
<evidence type="ECO:0000256" key="3">
    <source>
        <dbReference type="ARBA" id="ARBA00022514"/>
    </source>
</evidence>
<dbReference type="GO" id="GO:0005125">
    <property type="term" value="F:cytokine activity"/>
    <property type="evidence" value="ECO:0007669"/>
    <property type="project" value="UniProtKB-KW"/>
</dbReference>
<keyword evidence="3" id="KW-0202">Cytokine</keyword>
<dbReference type="GO" id="GO:0005133">
    <property type="term" value="F:type II interferon receptor binding"/>
    <property type="evidence" value="ECO:0007669"/>
    <property type="project" value="InterPro"/>
</dbReference>
<comment type="subcellular location">
    <subcellularLocation>
        <location evidence="1">Secreted</location>
    </subcellularLocation>
</comment>
<evidence type="ECO:0000313" key="8">
    <source>
        <dbReference type="Proteomes" id="UP001046870"/>
    </source>
</evidence>
<dbReference type="AlphaFoldDB" id="A0A9D3SWV7"/>